<dbReference type="EMBL" id="LAZR01004259">
    <property type="protein sequence ID" value="KKN10282.1"/>
    <property type="molecule type" value="Genomic_DNA"/>
</dbReference>
<comment type="caution">
    <text evidence="1">The sequence shown here is derived from an EMBL/GenBank/DDBJ whole genome shotgun (WGS) entry which is preliminary data.</text>
</comment>
<sequence length="178" mass="20087">MAFPPSAARSRLARAGNTAKSRVGAGVIFPYVSVAELDELDALMRHLNTDVLKLAPGAAPTINTPEWAAWSNRVAKLLEWKWEWTSYFIAWSFWRDDHYGEFARLGDEVRQEYDSWVASYNERLRSFKQDWGESSTEAETKEPAGQKAAGEIGGIADIVKLGLLAYFGVLIFKEVRKR</sequence>
<evidence type="ECO:0000313" key="1">
    <source>
        <dbReference type="EMBL" id="KKN10282.1"/>
    </source>
</evidence>
<accession>A0A0F9NE97</accession>
<proteinExistence type="predicted"/>
<dbReference type="AlphaFoldDB" id="A0A0F9NE97"/>
<protein>
    <submittedName>
        <fullName evidence="1">Uncharacterized protein</fullName>
    </submittedName>
</protein>
<organism evidence="1">
    <name type="scientific">marine sediment metagenome</name>
    <dbReference type="NCBI Taxonomy" id="412755"/>
    <lineage>
        <taxon>unclassified sequences</taxon>
        <taxon>metagenomes</taxon>
        <taxon>ecological metagenomes</taxon>
    </lineage>
</organism>
<reference evidence="1" key="1">
    <citation type="journal article" date="2015" name="Nature">
        <title>Complex archaea that bridge the gap between prokaryotes and eukaryotes.</title>
        <authorList>
            <person name="Spang A."/>
            <person name="Saw J.H."/>
            <person name="Jorgensen S.L."/>
            <person name="Zaremba-Niedzwiedzka K."/>
            <person name="Martijn J."/>
            <person name="Lind A.E."/>
            <person name="van Eijk R."/>
            <person name="Schleper C."/>
            <person name="Guy L."/>
            <person name="Ettema T.J."/>
        </authorList>
    </citation>
    <scope>NUCLEOTIDE SEQUENCE</scope>
</reference>
<gene>
    <name evidence="1" type="ORF">LCGC14_1038240</name>
</gene>
<name>A0A0F9NE97_9ZZZZ</name>